<dbReference type="RefSeq" id="YP_010795602.1">
    <property type="nucleotide sequence ID" value="NC_075702.1"/>
</dbReference>
<organism evidence="1 3">
    <name type="scientific">Gallid alphaherpesvirus 3</name>
    <dbReference type="NCBI Taxonomy" id="35250"/>
    <lineage>
        <taxon>Viruses</taxon>
        <taxon>Duplodnaviria</taxon>
        <taxon>Heunggongvirae</taxon>
        <taxon>Peploviricota</taxon>
        <taxon>Herviviricetes</taxon>
        <taxon>Herpesvirales</taxon>
        <taxon>Orthoherpesviridae</taxon>
        <taxon>Alphaherpesvirinae</taxon>
        <taxon>Mardivirus</taxon>
        <taxon>Mardivirus gallidalpha3</taxon>
    </lineage>
</organism>
<evidence type="ECO:0000313" key="1">
    <source>
        <dbReference type="EMBL" id="AEI00211.1"/>
    </source>
</evidence>
<reference evidence="1 3" key="1">
    <citation type="journal article" date="2011" name="Virus Genes">
        <title>Comparative genomic sequence analysis of the Marek's disease vaccine strain SB-1.</title>
        <authorList>
            <person name="Spatz S.J."/>
            <person name="Schat K.A."/>
        </authorList>
    </citation>
    <scope>NUCLEOTIDE SEQUENCE [LARGE SCALE GENOMIC DNA]</scope>
    <source>
        <strain evidence="1">SB-1</strain>
    </source>
</reference>
<proteinExistence type="predicted"/>
<sequence length="65" mass="6940">MRAVVLPDPIGARTTSTLRALEDSGGGKVTGPSDWRSVVTPGLFLAIQSMRPSPYNILDKEALQT</sequence>
<dbReference type="EMBL" id="HQ840738">
    <property type="protein sequence ID" value="AEI00211.1"/>
    <property type="molecule type" value="Genomic_DNA"/>
</dbReference>
<name>F8TC00_9ALPH</name>
<reference evidence="2" key="2">
    <citation type="submission" date="2018-09" db="EMBL/GenBank/DDBJ databases">
        <title>Genomic sequence analysis of Gallid alphaherpesvirus 3 strain 301B/1.</title>
        <authorList>
            <person name="Kim T."/>
            <person name="Volkening J.D."/>
            <person name="Spatz S.J."/>
        </authorList>
    </citation>
    <scope>NUCLEOTIDE SEQUENCE</scope>
    <source>
        <strain evidence="2">301B/1</strain>
    </source>
</reference>
<keyword evidence="3" id="KW-1185">Reference proteome</keyword>
<dbReference type="Proteomes" id="UP000095860">
    <property type="component" value="Segment"/>
</dbReference>
<evidence type="ECO:0000313" key="2">
    <source>
        <dbReference type="EMBL" id="QEY02326.1"/>
    </source>
</evidence>
<dbReference type="KEGG" id="vg:80532762"/>
<gene>
    <name evidence="1" type="primary">ORF103</name>
</gene>
<evidence type="ECO:0000313" key="3">
    <source>
        <dbReference type="Proteomes" id="UP000095860"/>
    </source>
</evidence>
<dbReference type="GeneID" id="80532762"/>
<dbReference type="EMBL" id="MH939248">
    <property type="protein sequence ID" value="QEY02326.1"/>
    <property type="molecule type" value="Genomic_DNA"/>
</dbReference>
<accession>F8TC00</accession>
<protein>
    <submittedName>
        <fullName evidence="1">Putative movement protein</fullName>
    </submittedName>
</protein>